<protein>
    <submittedName>
        <fullName evidence="1">Uncharacterized protein</fullName>
    </submittedName>
</protein>
<name>A0A8J8PWL3_9EURY</name>
<accession>A0A8J8PWL3</accession>
<sequence>MENSNTTNTDEDDSKSINIEVPGEDKTRYVSVELPSEQYQRLDDLKDRHGLTWRGLLMHTHRQLDAPKIESTDQYEQLNETRQWHGFTWKGMLLHAARDLEEST</sequence>
<organism evidence="1 2">
    <name type="scientific">Natronococcus pandeyae</name>
    <dbReference type="NCBI Taxonomy" id="2055836"/>
    <lineage>
        <taxon>Archaea</taxon>
        <taxon>Methanobacteriati</taxon>
        <taxon>Methanobacteriota</taxon>
        <taxon>Stenosarchaea group</taxon>
        <taxon>Halobacteria</taxon>
        <taxon>Halobacteriales</taxon>
        <taxon>Natrialbaceae</taxon>
        <taxon>Natronococcus</taxon>
    </lineage>
</organism>
<dbReference type="EMBL" id="PHNJ01000021">
    <property type="protein sequence ID" value="TYL36191.1"/>
    <property type="molecule type" value="Genomic_DNA"/>
</dbReference>
<dbReference type="AlphaFoldDB" id="A0A8J8PWL3"/>
<reference evidence="1" key="1">
    <citation type="submission" date="2017-11" db="EMBL/GenBank/DDBJ databases">
        <authorList>
            <person name="Kajale S.C."/>
            <person name="Sharma A."/>
        </authorList>
    </citation>
    <scope>NUCLEOTIDE SEQUENCE</scope>
    <source>
        <strain evidence="1">LS1_42</strain>
    </source>
</reference>
<dbReference type="OrthoDB" id="256286at2157"/>
<evidence type="ECO:0000313" key="2">
    <source>
        <dbReference type="Proteomes" id="UP000766904"/>
    </source>
</evidence>
<keyword evidence="2" id="KW-1185">Reference proteome</keyword>
<proteinExistence type="predicted"/>
<evidence type="ECO:0000313" key="1">
    <source>
        <dbReference type="EMBL" id="TYL36191.1"/>
    </source>
</evidence>
<comment type="caution">
    <text evidence="1">The sequence shown here is derived from an EMBL/GenBank/DDBJ whole genome shotgun (WGS) entry which is preliminary data.</text>
</comment>
<dbReference type="Proteomes" id="UP000766904">
    <property type="component" value="Unassembled WGS sequence"/>
</dbReference>
<dbReference type="RefSeq" id="WP_148860494.1">
    <property type="nucleotide sequence ID" value="NZ_PHNJ01000021.1"/>
</dbReference>
<gene>
    <name evidence="1" type="ORF">CV102_23940</name>
</gene>